<accession>A0A2K9NBS4</accession>
<keyword evidence="1" id="KW-1133">Transmembrane helix</keyword>
<sequence>MSNDLLQNVRIATIPVKLKITGFLAAVIILALNMYVIQKGLGDNREFWVVAGSQLLAVLLPIILILVFLQFAHSGGEALIDRTQSVLIDKIPRELSKVVEHKKKVFKPYQHETGFLNSILRSVSFSDRRSSADMLLKDRPKTCIEICHVRGDCFADYRLLSEGKEIYLRVELIVKRANVNICIPEAHYCKVKKLVSCLAEIGEKNAGDEAVSHIADPLKNTLVGAKSAGYSINPAPIERVFDGNRYCAIVLARQLAPDFLWDPAEQLYFCQDLMFMLRAILSEWNFEADTGAADPSA</sequence>
<keyword evidence="1" id="KW-0472">Membrane</keyword>
<evidence type="ECO:0000256" key="1">
    <source>
        <dbReference type="SAM" id="Phobius"/>
    </source>
</evidence>
<evidence type="ECO:0000313" key="3">
    <source>
        <dbReference type="Proteomes" id="UP000234752"/>
    </source>
</evidence>
<feature type="transmembrane region" description="Helical" evidence="1">
    <location>
        <begin position="20"/>
        <end position="37"/>
    </location>
</feature>
<reference evidence="2 3" key="1">
    <citation type="submission" date="2017-12" db="EMBL/GenBank/DDBJ databases">
        <title>Genomes of bacteria within cyanobacterial aggregates.</title>
        <authorList>
            <person name="Cai H."/>
        </authorList>
    </citation>
    <scope>NUCLEOTIDE SEQUENCE [LARGE SCALE GENOMIC DNA]</scope>
    <source>
        <strain evidence="2 3">TH16</strain>
    </source>
</reference>
<organism evidence="2 3">
    <name type="scientific">Niveispirillum cyanobacteriorum</name>
    <dbReference type="NCBI Taxonomy" id="1612173"/>
    <lineage>
        <taxon>Bacteria</taxon>
        <taxon>Pseudomonadati</taxon>
        <taxon>Pseudomonadota</taxon>
        <taxon>Alphaproteobacteria</taxon>
        <taxon>Rhodospirillales</taxon>
        <taxon>Azospirillaceae</taxon>
        <taxon>Niveispirillum</taxon>
    </lineage>
</organism>
<dbReference type="OrthoDB" id="8477758at2"/>
<dbReference type="Proteomes" id="UP000234752">
    <property type="component" value="Chromosome eg_1"/>
</dbReference>
<proteinExistence type="predicted"/>
<dbReference type="EMBL" id="CP025611">
    <property type="protein sequence ID" value="AUN30568.1"/>
    <property type="molecule type" value="Genomic_DNA"/>
</dbReference>
<gene>
    <name evidence="2" type="ORF">C0V82_10210</name>
</gene>
<keyword evidence="3" id="KW-1185">Reference proteome</keyword>
<dbReference type="AlphaFoldDB" id="A0A2K9NBS4"/>
<protein>
    <submittedName>
        <fullName evidence="2">Uncharacterized protein</fullName>
    </submittedName>
</protein>
<dbReference type="RefSeq" id="WP_102112250.1">
    <property type="nucleotide sequence ID" value="NZ_BMGN01000002.1"/>
</dbReference>
<evidence type="ECO:0000313" key="2">
    <source>
        <dbReference type="EMBL" id="AUN30568.1"/>
    </source>
</evidence>
<dbReference type="KEGG" id="ncb:C0V82_10210"/>
<keyword evidence="1" id="KW-0812">Transmembrane</keyword>
<name>A0A2K9NBS4_9PROT</name>
<feature type="transmembrane region" description="Helical" evidence="1">
    <location>
        <begin position="49"/>
        <end position="72"/>
    </location>
</feature>